<protein>
    <submittedName>
        <fullName evidence="1">Uncharacterized protein</fullName>
    </submittedName>
</protein>
<reference evidence="1" key="1">
    <citation type="journal article" date="2021" name="Proc. Natl. Acad. Sci. U.S.A.">
        <title>A Catalog of Tens of Thousands of Viruses from Human Metagenomes Reveals Hidden Associations with Chronic Diseases.</title>
        <authorList>
            <person name="Tisza M.J."/>
            <person name="Buck C.B."/>
        </authorList>
    </citation>
    <scope>NUCLEOTIDE SEQUENCE</scope>
    <source>
        <strain evidence="1">CtNWS1</strain>
    </source>
</reference>
<sequence length="40" mass="4867">MLNYRKLEVHFVHNRIHIHYNILIIRQIEQISNIPQSGDI</sequence>
<evidence type="ECO:0000313" key="1">
    <source>
        <dbReference type="EMBL" id="DAD89241.1"/>
    </source>
</evidence>
<organism evidence="1">
    <name type="scientific">Microviridae sp. ctNWS1</name>
    <dbReference type="NCBI Taxonomy" id="2826733"/>
    <lineage>
        <taxon>Viruses</taxon>
        <taxon>Monodnaviria</taxon>
        <taxon>Sangervirae</taxon>
        <taxon>Phixviricota</taxon>
        <taxon>Malgrandaviricetes</taxon>
        <taxon>Petitvirales</taxon>
        <taxon>Microviridae</taxon>
    </lineage>
</organism>
<proteinExistence type="predicted"/>
<dbReference type="EMBL" id="BK015056">
    <property type="protein sequence ID" value="DAD89241.1"/>
    <property type="molecule type" value="Genomic_DNA"/>
</dbReference>
<accession>A0A8S5N3Q7</accession>
<name>A0A8S5N3Q7_9VIRU</name>